<feature type="transmembrane region" description="Helical" evidence="1">
    <location>
        <begin position="77"/>
        <end position="100"/>
    </location>
</feature>
<organism evidence="2 3">
    <name type="scientific">Nocardioides plantarum</name>
    <dbReference type="NCBI Taxonomy" id="29299"/>
    <lineage>
        <taxon>Bacteria</taxon>
        <taxon>Bacillati</taxon>
        <taxon>Actinomycetota</taxon>
        <taxon>Actinomycetes</taxon>
        <taxon>Propionibacteriales</taxon>
        <taxon>Nocardioidaceae</taxon>
        <taxon>Nocardioides</taxon>
    </lineage>
</organism>
<keyword evidence="1" id="KW-1133">Transmembrane helix</keyword>
<dbReference type="EMBL" id="JBHMDG010000029">
    <property type="protein sequence ID" value="MFB9315115.1"/>
    <property type="molecule type" value="Genomic_DNA"/>
</dbReference>
<keyword evidence="1" id="KW-0472">Membrane</keyword>
<reference evidence="2 3" key="1">
    <citation type="submission" date="2024-09" db="EMBL/GenBank/DDBJ databases">
        <authorList>
            <person name="Sun Q."/>
            <person name="Mori K."/>
        </authorList>
    </citation>
    <scope>NUCLEOTIDE SEQUENCE [LARGE SCALE GENOMIC DNA]</scope>
    <source>
        <strain evidence="2 3">JCM 9626</strain>
    </source>
</reference>
<accession>A0ABV5KEJ1</accession>
<evidence type="ECO:0000313" key="2">
    <source>
        <dbReference type="EMBL" id="MFB9315115.1"/>
    </source>
</evidence>
<comment type="caution">
    <text evidence="2">The sequence shown here is derived from an EMBL/GenBank/DDBJ whole genome shotgun (WGS) entry which is preliminary data.</text>
</comment>
<feature type="transmembrane region" description="Helical" evidence="1">
    <location>
        <begin position="6"/>
        <end position="33"/>
    </location>
</feature>
<gene>
    <name evidence="2" type="ORF">ACFFRI_18850</name>
</gene>
<keyword evidence="1" id="KW-0812">Transmembrane</keyword>
<feature type="transmembrane region" description="Helical" evidence="1">
    <location>
        <begin position="161"/>
        <end position="179"/>
    </location>
</feature>
<evidence type="ECO:0000256" key="1">
    <source>
        <dbReference type="SAM" id="Phobius"/>
    </source>
</evidence>
<protein>
    <submittedName>
        <fullName evidence="2">Uncharacterized protein</fullName>
    </submittedName>
</protein>
<sequence length="338" mass="36029">MSWVFLAIPLGALTSIWPIPGLALTILAVLVIAAADRKGPKGNVGAADLLVAPFVLLRRAFQPFFTALIKPFKLIRALILVVLAMVVAGAVAAGLAWLGAPDAEDNEGWVTAAAVRMGVWSNGPRYLAALLAVLVWLSVSKKSALRLRLDTSVKRMSENQLTAASVAVVVLSLGFALLLTPSSWAPFGSASQFVRDTPIPGVEKAALEIGQSEAEQVLQCYADNLYDDLGGLYSAAVTASAIGDRLEVSFSKPDDMRLTLEQRTAIVMSLHNQLPTWIDQLRVTVGSRDLVLSRTDLGHTEPILSPDDLEGRLSRVPEAGSFDDDLRHAVAECSVAAP</sequence>
<dbReference type="Proteomes" id="UP001589750">
    <property type="component" value="Unassembled WGS sequence"/>
</dbReference>
<dbReference type="RefSeq" id="WP_140007296.1">
    <property type="nucleotide sequence ID" value="NZ_JBHMDG010000029.1"/>
</dbReference>
<proteinExistence type="predicted"/>
<evidence type="ECO:0000313" key="3">
    <source>
        <dbReference type="Proteomes" id="UP001589750"/>
    </source>
</evidence>
<name>A0ABV5KEJ1_9ACTN</name>
<keyword evidence="3" id="KW-1185">Reference proteome</keyword>
<feature type="transmembrane region" description="Helical" evidence="1">
    <location>
        <begin position="123"/>
        <end position="140"/>
    </location>
</feature>